<comment type="caution">
    <text evidence="3">The sequence shown here is derived from an EMBL/GenBank/DDBJ whole genome shotgun (WGS) entry which is preliminary data.</text>
</comment>
<dbReference type="InterPro" id="IPR000160">
    <property type="entry name" value="GGDEF_dom"/>
</dbReference>
<keyword evidence="1" id="KW-0812">Transmembrane</keyword>
<feature type="transmembrane region" description="Helical" evidence="1">
    <location>
        <begin position="279"/>
        <end position="300"/>
    </location>
</feature>
<evidence type="ECO:0000313" key="4">
    <source>
        <dbReference type="Proteomes" id="UP000267017"/>
    </source>
</evidence>
<feature type="transmembrane region" description="Helical" evidence="1">
    <location>
        <begin position="147"/>
        <end position="166"/>
    </location>
</feature>
<gene>
    <name evidence="3" type="ORF">EHV15_12285</name>
</gene>
<keyword evidence="4" id="KW-1185">Reference proteome</keyword>
<dbReference type="InterPro" id="IPR043128">
    <property type="entry name" value="Rev_trsase/Diguanyl_cyclase"/>
</dbReference>
<dbReference type="GO" id="GO:0052621">
    <property type="term" value="F:diguanylate cyclase activity"/>
    <property type="evidence" value="ECO:0007669"/>
    <property type="project" value="TreeGrafter"/>
</dbReference>
<feature type="transmembrane region" description="Helical" evidence="1">
    <location>
        <begin position="226"/>
        <end position="244"/>
    </location>
</feature>
<dbReference type="FunFam" id="3.30.70.270:FF:000001">
    <property type="entry name" value="Diguanylate cyclase domain protein"/>
    <property type="match status" value="1"/>
</dbReference>
<evidence type="ECO:0000313" key="3">
    <source>
        <dbReference type="EMBL" id="RRJ63620.1"/>
    </source>
</evidence>
<reference evidence="3 4" key="1">
    <citation type="submission" date="2018-11" db="EMBL/GenBank/DDBJ databases">
        <title>Genome sequencing of Paenibacillus sp. KCOM 3021 (= ChDC PVNT-B20).</title>
        <authorList>
            <person name="Kook J.-K."/>
            <person name="Park S.-N."/>
            <person name="Lim Y.K."/>
        </authorList>
    </citation>
    <scope>NUCLEOTIDE SEQUENCE [LARGE SCALE GENOMIC DNA]</scope>
    <source>
        <strain evidence="3 4">KCOM 3021</strain>
    </source>
</reference>
<dbReference type="PROSITE" id="PS50887">
    <property type="entry name" value="GGDEF"/>
    <property type="match status" value="1"/>
</dbReference>
<evidence type="ECO:0000256" key="1">
    <source>
        <dbReference type="SAM" id="Phobius"/>
    </source>
</evidence>
<feature type="transmembrane region" description="Helical" evidence="1">
    <location>
        <begin position="186"/>
        <end position="206"/>
    </location>
</feature>
<dbReference type="Gene3D" id="3.30.70.270">
    <property type="match status" value="1"/>
</dbReference>
<feature type="transmembrane region" description="Helical" evidence="1">
    <location>
        <begin position="108"/>
        <end position="127"/>
    </location>
</feature>
<dbReference type="NCBIfam" id="TIGR00254">
    <property type="entry name" value="GGDEF"/>
    <property type="match status" value="1"/>
</dbReference>
<evidence type="ECO:0000259" key="2">
    <source>
        <dbReference type="PROSITE" id="PS50887"/>
    </source>
</evidence>
<dbReference type="GO" id="GO:0043709">
    <property type="term" value="P:cell adhesion involved in single-species biofilm formation"/>
    <property type="evidence" value="ECO:0007669"/>
    <property type="project" value="TreeGrafter"/>
</dbReference>
<dbReference type="Pfam" id="PF17158">
    <property type="entry name" value="MASE4"/>
    <property type="match status" value="1"/>
</dbReference>
<dbReference type="PANTHER" id="PTHR45138:SF9">
    <property type="entry name" value="DIGUANYLATE CYCLASE DGCM-RELATED"/>
    <property type="match status" value="1"/>
</dbReference>
<dbReference type="EMBL" id="RRCN01000001">
    <property type="protein sequence ID" value="RRJ63620.1"/>
    <property type="molecule type" value="Genomic_DNA"/>
</dbReference>
<feature type="domain" description="GGDEF" evidence="2">
    <location>
        <begin position="365"/>
        <end position="502"/>
    </location>
</feature>
<dbReference type="GO" id="GO:0005886">
    <property type="term" value="C:plasma membrane"/>
    <property type="evidence" value="ECO:0007669"/>
    <property type="project" value="TreeGrafter"/>
</dbReference>
<proteinExistence type="predicted"/>
<dbReference type="OrthoDB" id="9759607at2"/>
<accession>A0A3P3U0I7</accession>
<dbReference type="CDD" id="cd01949">
    <property type="entry name" value="GGDEF"/>
    <property type="match status" value="1"/>
</dbReference>
<keyword evidence="1" id="KW-0472">Membrane</keyword>
<dbReference type="AlphaFoldDB" id="A0A3P3U0I7"/>
<dbReference type="SUPFAM" id="SSF55073">
    <property type="entry name" value="Nucleotide cyclase"/>
    <property type="match status" value="1"/>
</dbReference>
<feature type="transmembrane region" description="Helical" evidence="1">
    <location>
        <begin position="48"/>
        <end position="68"/>
    </location>
</feature>
<sequence length="510" mass="56084">MHLHLKSNMLEVLHEKQPEGGNCPPMHGNYKVASQVFDIPSGSKQRKLAVFLAILIVAVSMAAIPLGIRNSPGLELFFAAAIAWLIFGDLLTAFIVYGQYRASGIPSLLVLSCTYLFTGIITAAHIITFPGLFSDAWYFGERSQAAGWLWVFWHSGFSLGILLYVFTQSIWPKPIEKKEHIFNWGAAGISFTLLLALGIIELSVLGERALPEIIRHSDYRQLNSSGIGPAVWLLNLAALIVMAWRNKGHTVLHLWLTVAIVALMMDVTLTLLVGTRFSLGWYLAKINSVIAAMAVICSVVNEVNRLFIRLSEQHRQLIESGFELEKANEKLTRLTQLDGLTGIPNRRRFDEILSREMASPGGRSTSLSLLIIDVDCFKAYNDHYGHQGGDEVLRSIAQTIHKRVQALGGFAARYGGEEFVVVLSDCDDRQTRNIAEKLRRAVSGLAIPHEVSAVSGCVTISIGGCCISPLDPVSGQDLIGCADRCLYKAKEAGRNRSVVEGWTDSQPAEL</sequence>
<dbReference type="SMART" id="SM00267">
    <property type="entry name" value="GGDEF"/>
    <property type="match status" value="1"/>
</dbReference>
<name>A0A3P3U0I7_9BACL</name>
<organism evidence="3 4">
    <name type="scientific">Paenibacillus oralis</name>
    <dbReference type="NCBI Taxonomy" id="2490856"/>
    <lineage>
        <taxon>Bacteria</taxon>
        <taxon>Bacillati</taxon>
        <taxon>Bacillota</taxon>
        <taxon>Bacilli</taxon>
        <taxon>Bacillales</taxon>
        <taxon>Paenibacillaceae</taxon>
        <taxon>Paenibacillus</taxon>
    </lineage>
</organism>
<dbReference type="InterPro" id="IPR033424">
    <property type="entry name" value="MASE4"/>
</dbReference>
<dbReference type="PANTHER" id="PTHR45138">
    <property type="entry name" value="REGULATORY COMPONENTS OF SENSORY TRANSDUCTION SYSTEM"/>
    <property type="match status" value="1"/>
</dbReference>
<feature type="transmembrane region" description="Helical" evidence="1">
    <location>
        <begin position="74"/>
        <end position="96"/>
    </location>
</feature>
<keyword evidence="1" id="KW-1133">Transmembrane helix</keyword>
<dbReference type="InterPro" id="IPR029787">
    <property type="entry name" value="Nucleotide_cyclase"/>
</dbReference>
<protein>
    <submittedName>
        <fullName evidence="3">GGDEF domain-containing protein</fullName>
    </submittedName>
</protein>
<dbReference type="GO" id="GO:1902201">
    <property type="term" value="P:negative regulation of bacterial-type flagellum-dependent cell motility"/>
    <property type="evidence" value="ECO:0007669"/>
    <property type="project" value="TreeGrafter"/>
</dbReference>
<dbReference type="InterPro" id="IPR050469">
    <property type="entry name" value="Diguanylate_Cyclase"/>
</dbReference>
<dbReference type="Proteomes" id="UP000267017">
    <property type="component" value="Unassembled WGS sequence"/>
</dbReference>
<feature type="transmembrane region" description="Helical" evidence="1">
    <location>
        <begin position="251"/>
        <end position="273"/>
    </location>
</feature>
<dbReference type="Pfam" id="PF00990">
    <property type="entry name" value="GGDEF"/>
    <property type="match status" value="1"/>
</dbReference>